<keyword evidence="2" id="KW-1185">Reference proteome</keyword>
<accession>A0ABQ9G3N7</accession>
<protein>
    <submittedName>
        <fullName evidence="1">Uncharacterized protein</fullName>
    </submittedName>
</protein>
<dbReference type="Proteomes" id="UP001159363">
    <property type="component" value="Chromosome 15"/>
</dbReference>
<name>A0ABQ9G3N7_9NEOP</name>
<dbReference type="EMBL" id="JARBHB010000016">
    <property type="protein sequence ID" value="KAJ8867081.1"/>
    <property type="molecule type" value="Genomic_DNA"/>
</dbReference>
<evidence type="ECO:0000313" key="1">
    <source>
        <dbReference type="EMBL" id="KAJ8867081.1"/>
    </source>
</evidence>
<comment type="caution">
    <text evidence="1">The sequence shown here is derived from an EMBL/GenBank/DDBJ whole genome shotgun (WGS) entry which is preliminary data.</text>
</comment>
<organism evidence="1 2">
    <name type="scientific">Dryococelus australis</name>
    <dbReference type="NCBI Taxonomy" id="614101"/>
    <lineage>
        <taxon>Eukaryota</taxon>
        <taxon>Metazoa</taxon>
        <taxon>Ecdysozoa</taxon>
        <taxon>Arthropoda</taxon>
        <taxon>Hexapoda</taxon>
        <taxon>Insecta</taxon>
        <taxon>Pterygota</taxon>
        <taxon>Neoptera</taxon>
        <taxon>Polyneoptera</taxon>
        <taxon>Phasmatodea</taxon>
        <taxon>Verophasmatodea</taxon>
        <taxon>Anareolatae</taxon>
        <taxon>Phasmatidae</taxon>
        <taxon>Eurycanthinae</taxon>
        <taxon>Dryococelus</taxon>
    </lineage>
</organism>
<sequence length="342" mass="39532">MKTAILCGTHTVIPTARESLWNKKSSREYLSCNLNFHRVHIAFKCKHPESKLEYRFYQRVFRKHFPNLYFGLPKTDTFRVCDMLQYKIKANKTLTLHQNKAQKAIGLLSKCMNESQLPAGDVCCLSMDLQQLMVCPAAFKLQPLHTCAIYLVAGGYFKTIDIKYLVSGHSYMPCDRDFGGSIHPWFLKKCKKWSVADMFLNTTKLQLTKLSWIRMSDNNPTSILAKENFNELEWSKYSVFKMSYNLQHAKYLETSSIHSIQSHNLIHTYNVELELTDILKVVASTNQLEYQAVLVLVTHITKGISHTDCRAVRCMHSSTAMQQPRTTILQKWTNEKSGWITQ</sequence>
<gene>
    <name evidence="1" type="ORF">PR048_032943</name>
</gene>
<evidence type="ECO:0000313" key="2">
    <source>
        <dbReference type="Proteomes" id="UP001159363"/>
    </source>
</evidence>
<reference evidence="1 2" key="1">
    <citation type="submission" date="2023-02" db="EMBL/GenBank/DDBJ databases">
        <title>LHISI_Scaffold_Assembly.</title>
        <authorList>
            <person name="Stuart O.P."/>
            <person name="Cleave R."/>
            <person name="Magrath M.J.L."/>
            <person name="Mikheyev A.S."/>
        </authorList>
    </citation>
    <scope>NUCLEOTIDE SEQUENCE [LARGE SCALE GENOMIC DNA]</scope>
    <source>
        <strain evidence="1">Daus_M_001</strain>
        <tissue evidence="1">Leg muscle</tissue>
    </source>
</reference>
<proteinExistence type="predicted"/>